<gene>
    <name evidence="6" type="ORF">MPLG2_0050</name>
</gene>
<evidence type="ECO:0000256" key="2">
    <source>
        <dbReference type="ARBA" id="ARBA00005866"/>
    </source>
</evidence>
<name>A0A2N9JCB1_9ACTN</name>
<dbReference type="CDD" id="cd09020">
    <property type="entry name" value="D-hex-6-P-epi_like"/>
    <property type="match status" value="1"/>
</dbReference>
<keyword evidence="3 4" id="KW-0413">Isomerase</keyword>
<comment type="catalytic activity">
    <reaction evidence="1">
        <text>alpha-D-glucose 6-phosphate = beta-D-glucose 6-phosphate</text>
        <dbReference type="Rhea" id="RHEA:16249"/>
        <dbReference type="ChEBI" id="CHEBI:58225"/>
        <dbReference type="ChEBI" id="CHEBI:58247"/>
        <dbReference type="EC" id="5.1.3.15"/>
    </reaction>
</comment>
<organism evidence="6 7">
    <name type="scientific">Micropruina glycogenica</name>
    <dbReference type="NCBI Taxonomy" id="75385"/>
    <lineage>
        <taxon>Bacteria</taxon>
        <taxon>Bacillati</taxon>
        <taxon>Actinomycetota</taxon>
        <taxon>Actinomycetes</taxon>
        <taxon>Propionibacteriales</taxon>
        <taxon>Nocardioidaceae</taxon>
        <taxon>Micropruina</taxon>
    </lineage>
</organism>
<evidence type="ECO:0000313" key="7">
    <source>
        <dbReference type="Proteomes" id="UP000238164"/>
    </source>
</evidence>
<dbReference type="GO" id="GO:0005975">
    <property type="term" value="P:carbohydrate metabolic process"/>
    <property type="evidence" value="ECO:0007669"/>
    <property type="project" value="InterPro"/>
</dbReference>
<dbReference type="GO" id="GO:0047938">
    <property type="term" value="F:glucose-6-phosphate 1-epimerase activity"/>
    <property type="evidence" value="ECO:0007669"/>
    <property type="project" value="UniProtKB-UniRule"/>
</dbReference>
<dbReference type="GO" id="GO:0030246">
    <property type="term" value="F:carbohydrate binding"/>
    <property type="evidence" value="ECO:0007669"/>
    <property type="project" value="UniProtKB-UniRule"/>
</dbReference>
<sequence>MTDVTSPLPGVETHPGSGHYAVYDHGAHVWAWQPEGQRPVLWLSSATALADGKAIRGGIPICFPWFGPGFSGDKTPPHGFVRTTAWVRDSVEQSDHGLEVSYLIDQSVTGDQPLFPGAYSARLTARFTAEHLTVSLRVDNHGDDAFTIEEALHTYLAVSDVTTVTIDGLHDAPYLDKVAGDQAFDNVQHGQLQITGSTDRVFMHEGEVTVDDPGWDRRIVLHGSGSANVVVWNPWSTGAENIADIGPGEWQGFVCVEAANAYADAITLLPGEHWTISQRIELQPRD</sequence>
<dbReference type="AlphaFoldDB" id="A0A2N9JCB1"/>
<dbReference type="InterPro" id="IPR011013">
    <property type="entry name" value="Gal_mutarotase_sf_dom"/>
</dbReference>
<dbReference type="OrthoDB" id="9790727at2"/>
<dbReference type="EC" id="5.1.3.15" evidence="4"/>
<accession>A0A2N9JCB1</accession>
<dbReference type="SUPFAM" id="SSF74650">
    <property type="entry name" value="Galactose mutarotase-like"/>
    <property type="match status" value="1"/>
</dbReference>
<dbReference type="Proteomes" id="UP000238164">
    <property type="component" value="Chromosome 1"/>
</dbReference>
<evidence type="ECO:0000256" key="5">
    <source>
        <dbReference type="PIRSR" id="PIRSR016020-1"/>
    </source>
</evidence>
<feature type="active site" evidence="5">
    <location>
        <position position="153"/>
    </location>
</feature>
<comment type="similarity">
    <text evidence="2 4">Belongs to the glucose-6-phosphate 1-epimerase family.</text>
</comment>
<dbReference type="PIRSF" id="PIRSF016020">
    <property type="entry name" value="PHexose_mutarotase"/>
    <property type="match status" value="1"/>
</dbReference>
<dbReference type="PANTHER" id="PTHR11122">
    <property type="entry name" value="APOSPORY-ASSOCIATED PROTEIN C-RELATED"/>
    <property type="match status" value="1"/>
</dbReference>
<evidence type="ECO:0000256" key="1">
    <source>
        <dbReference type="ARBA" id="ARBA00001096"/>
    </source>
</evidence>
<evidence type="ECO:0000313" key="6">
    <source>
        <dbReference type="EMBL" id="SPD85086.1"/>
    </source>
</evidence>
<dbReference type="Gene3D" id="2.70.98.10">
    <property type="match status" value="1"/>
</dbReference>
<feature type="active site" evidence="5">
    <location>
        <position position="257"/>
    </location>
</feature>
<dbReference type="RefSeq" id="WP_105184402.1">
    <property type="nucleotide sequence ID" value="NZ_BAAAGO010000016.1"/>
</dbReference>
<reference evidence="6 7" key="1">
    <citation type="submission" date="2018-02" db="EMBL/GenBank/DDBJ databases">
        <authorList>
            <person name="Cohen D.B."/>
            <person name="Kent A.D."/>
        </authorList>
    </citation>
    <scope>NUCLEOTIDE SEQUENCE [LARGE SCALE GENOMIC DNA]</scope>
    <source>
        <strain evidence="6">1</strain>
    </source>
</reference>
<protein>
    <recommendedName>
        <fullName evidence="4">Putative glucose-6-phosphate 1-epimerase</fullName>
        <ecNumber evidence="4">5.1.3.15</ecNumber>
    </recommendedName>
</protein>
<keyword evidence="7" id="KW-1185">Reference proteome</keyword>
<dbReference type="InterPro" id="IPR025532">
    <property type="entry name" value="G6P_1-epimerase"/>
</dbReference>
<dbReference type="InterPro" id="IPR014718">
    <property type="entry name" value="GH-type_carb-bd"/>
</dbReference>
<dbReference type="KEGG" id="mgg:MPLG2_0050"/>
<dbReference type="PANTHER" id="PTHR11122:SF13">
    <property type="entry name" value="GLUCOSE-6-PHOSPHATE 1-EPIMERASE"/>
    <property type="match status" value="1"/>
</dbReference>
<proteinExistence type="inferred from homology"/>
<dbReference type="EMBL" id="LT985188">
    <property type="protein sequence ID" value="SPD85086.1"/>
    <property type="molecule type" value="Genomic_DNA"/>
</dbReference>
<dbReference type="InterPro" id="IPR008183">
    <property type="entry name" value="Aldose_1/G6P_1-epimerase"/>
</dbReference>
<evidence type="ECO:0000256" key="4">
    <source>
        <dbReference type="PIRNR" id="PIRNR016020"/>
    </source>
</evidence>
<evidence type="ECO:0000256" key="3">
    <source>
        <dbReference type="ARBA" id="ARBA00023235"/>
    </source>
</evidence>
<dbReference type="Pfam" id="PF01263">
    <property type="entry name" value="Aldose_epim"/>
    <property type="match status" value="1"/>
</dbReference>